<keyword evidence="4" id="KW-0479">Metal-binding</keyword>
<dbReference type="RefSeq" id="WP_058442337.1">
    <property type="nucleotide sequence ID" value="NZ_CAAAHU010000008.1"/>
</dbReference>
<dbReference type="InterPro" id="IPR006330">
    <property type="entry name" value="Ado/ade_deaminase"/>
</dbReference>
<dbReference type="PATRIC" id="fig|29422.6.peg.2500"/>
<dbReference type="GO" id="GO:0046872">
    <property type="term" value="F:metal ion binding"/>
    <property type="evidence" value="ECO:0007669"/>
    <property type="project" value="UniProtKB-KW"/>
</dbReference>
<feature type="chain" id="PRO_5006911582" description="adenosine deaminase" evidence="7">
    <location>
        <begin position="22"/>
        <end position="492"/>
    </location>
</feature>
<evidence type="ECO:0000256" key="1">
    <source>
        <dbReference type="ARBA" id="ARBA00001947"/>
    </source>
</evidence>
<dbReference type="EC" id="3.5.4.4" evidence="3"/>
<accession>A0A0W0S400</accession>
<comment type="cofactor">
    <cofactor evidence="1">
        <name>Zn(2+)</name>
        <dbReference type="ChEBI" id="CHEBI:29105"/>
    </cofactor>
</comment>
<evidence type="ECO:0000256" key="4">
    <source>
        <dbReference type="ARBA" id="ARBA00022723"/>
    </source>
</evidence>
<dbReference type="GO" id="GO:0043103">
    <property type="term" value="P:hypoxanthine salvage"/>
    <property type="evidence" value="ECO:0007669"/>
    <property type="project" value="TreeGrafter"/>
</dbReference>
<reference evidence="9 10" key="1">
    <citation type="submission" date="2015-11" db="EMBL/GenBank/DDBJ databases">
        <title>Genomic analysis of 38 Legionella species identifies large and diverse effector repertoires.</title>
        <authorList>
            <person name="Burstein D."/>
            <person name="Amaro F."/>
            <person name="Zusman T."/>
            <person name="Lifshitz Z."/>
            <person name="Cohen O."/>
            <person name="Gilbert J.A."/>
            <person name="Pupko T."/>
            <person name="Shuman H.A."/>
            <person name="Segal G."/>
        </authorList>
    </citation>
    <scope>NUCLEOTIDE SEQUENCE [LARGE SCALE GENOMIC DNA]</scope>
    <source>
        <strain evidence="9 10">ATCC 43878</strain>
    </source>
</reference>
<dbReference type="EMBL" id="LNXV01000033">
    <property type="protein sequence ID" value="KTC78058.1"/>
    <property type="molecule type" value="Genomic_DNA"/>
</dbReference>
<evidence type="ECO:0000313" key="10">
    <source>
        <dbReference type="Proteomes" id="UP000054742"/>
    </source>
</evidence>
<dbReference type="SUPFAM" id="SSF51556">
    <property type="entry name" value="Metallo-dependent hydrolases"/>
    <property type="match status" value="1"/>
</dbReference>
<dbReference type="AlphaFoldDB" id="A0A0W0S400"/>
<feature type="signal peptide" evidence="7">
    <location>
        <begin position="1"/>
        <end position="21"/>
    </location>
</feature>
<evidence type="ECO:0000259" key="8">
    <source>
        <dbReference type="Pfam" id="PF00962"/>
    </source>
</evidence>
<dbReference type="Gene3D" id="3.20.20.140">
    <property type="entry name" value="Metal-dependent hydrolases"/>
    <property type="match status" value="1"/>
</dbReference>
<comment type="caution">
    <text evidence="9">The sequence shown here is derived from an EMBL/GenBank/DDBJ whole genome shotgun (WGS) entry which is preliminary data.</text>
</comment>
<comment type="similarity">
    <text evidence="2">Belongs to the metallo-dependent hydrolases superfamily. Adenosine and AMP deaminases family.</text>
</comment>
<dbReference type="Proteomes" id="UP000054742">
    <property type="component" value="Unassembled WGS sequence"/>
</dbReference>
<evidence type="ECO:0000256" key="3">
    <source>
        <dbReference type="ARBA" id="ARBA00012784"/>
    </source>
</evidence>
<dbReference type="OrthoDB" id="105475at2"/>
<evidence type="ECO:0000256" key="5">
    <source>
        <dbReference type="ARBA" id="ARBA00022801"/>
    </source>
</evidence>
<protein>
    <recommendedName>
        <fullName evidence="3">adenosine deaminase</fullName>
        <ecNumber evidence="3">3.5.4.4</ecNumber>
    </recommendedName>
</protein>
<keyword evidence="7" id="KW-0732">Signal</keyword>
<feature type="domain" description="Adenosine deaminase" evidence="8">
    <location>
        <begin position="118"/>
        <end position="440"/>
    </location>
</feature>
<dbReference type="PANTHER" id="PTHR11409">
    <property type="entry name" value="ADENOSINE DEAMINASE"/>
    <property type="match status" value="1"/>
</dbReference>
<dbReference type="GO" id="GO:0005829">
    <property type="term" value="C:cytosol"/>
    <property type="evidence" value="ECO:0007669"/>
    <property type="project" value="TreeGrafter"/>
</dbReference>
<sequence>MRFFKIFSLLALLDYQSLVFANIDSQFNHIKKDPNALYAFLKAMPKGGELHYHLAGGAYPETMLEQASRGKYCLNQDTFALTKIIEDCHGVPIQELTNQPEIYEKTIEAWSMKNFHSQRESGHDHFFNSFNKFMPVVIGYSPELLAEIMQRAAEQHEQYLEVMILPDNANSTSFGTPQLLSAPLTTVKEQLLANPDFQKNIQFTIAEATSLLEKTRNNLGCEQKPSQNVCQLTVKFQYYVLREQPLEKVFSQALNGFAAAAKSKDLVAINLVQPEDGFISLRDYHKQMEIFAFLHKAYPTVHLSLHAGELAPSDVLPTALNFHISEAVNIAHAERIGHGVDIAYEDNAEELLKYMANKKIAVEINLTSNRKILNIFGKKHPLRYYLAHKVPVVLSTDDEGILRTNLTQEYVEAVLNHDIDYPTLKMINRNALTYSFLPGKSLWLDPANTKPVKECEARHSSNCLEFIKTSEKAKLQWQLEEKLAQFEKTYEQ</sequence>
<name>A0A0W0S400_9GAMM</name>
<keyword evidence="6" id="KW-0862">Zinc</keyword>
<keyword evidence="10" id="KW-1185">Reference proteome</keyword>
<evidence type="ECO:0000256" key="6">
    <source>
        <dbReference type="ARBA" id="ARBA00022833"/>
    </source>
</evidence>
<dbReference type="InterPro" id="IPR032466">
    <property type="entry name" value="Metal_Hydrolase"/>
</dbReference>
<dbReference type="GO" id="GO:0006154">
    <property type="term" value="P:adenosine catabolic process"/>
    <property type="evidence" value="ECO:0007669"/>
    <property type="project" value="TreeGrafter"/>
</dbReference>
<evidence type="ECO:0000256" key="7">
    <source>
        <dbReference type="SAM" id="SignalP"/>
    </source>
</evidence>
<dbReference type="InterPro" id="IPR001365">
    <property type="entry name" value="A_deaminase_dom"/>
</dbReference>
<dbReference type="GO" id="GO:0004000">
    <property type="term" value="F:adenosine deaminase activity"/>
    <property type="evidence" value="ECO:0007669"/>
    <property type="project" value="TreeGrafter"/>
</dbReference>
<dbReference type="Pfam" id="PF00962">
    <property type="entry name" value="A_deaminase"/>
    <property type="match status" value="1"/>
</dbReference>
<dbReference type="PANTHER" id="PTHR11409:SF43">
    <property type="entry name" value="ADENOSINE DEAMINASE"/>
    <property type="match status" value="1"/>
</dbReference>
<organism evidence="9 10">
    <name type="scientific">Legionella brunensis</name>
    <dbReference type="NCBI Taxonomy" id="29422"/>
    <lineage>
        <taxon>Bacteria</taxon>
        <taxon>Pseudomonadati</taxon>
        <taxon>Pseudomonadota</taxon>
        <taxon>Gammaproteobacteria</taxon>
        <taxon>Legionellales</taxon>
        <taxon>Legionellaceae</taxon>
        <taxon>Legionella</taxon>
    </lineage>
</organism>
<dbReference type="GO" id="GO:0046103">
    <property type="term" value="P:inosine biosynthetic process"/>
    <property type="evidence" value="ECO:0007669"/>
    <property type="project" value="TreeGrafter"/>
</dbReference>
<gene>
    <name evidence="9" type="primary">add_2</name>
    <name evidence="9" type="ORF">Lbru_2350</name>
</gene>
<keyword evidence="5" id="KW-0378">Hydrolase</keyword>
<dbReference type="STRING" id="29422.Lbru_2350"/>
<evidence type="ECO:0000313" key="9">
    <source>
        <dbReference type="EMBL" id="KTC78058.1"/>
    </source>
</evidence>
<proteinExistence type="inferred from homology"/>
<evidence type="ECO:0000256" key="2">
    <source>
        <dbReference type="ARBA" id="ARBA00006676"/>
    </source>
</evidence>